<keyword evidence="4" id="KW-1185">Reference proteome</keyword>
<dbReference type="RefSeq" id="WP_129353066.1">
    <property type="nucleotide sequence ID" value="NZ_CP026538.1"/>
</dbReference>
<dbReference type="GO" id="GO:0000271">
    <property type="term" value="P:polysaccharide biosynthetic process"/>
    <property type="evidence" value="ECO:0007669"/>
    <property type="project" value="TreeGrafter"/>
</dbReference>
<dbReference type="InterPro" id="IPR050879">
    <property type="entry name" value="Acyltransferase_3"/>
</dbReference>
<dbReference type="OrthoDB" id="5501619at2"/>
<keyword evidence="1" id="KW-0812">Transmembrane</keyword>
<dbReference type="PANTHER" id="PTHR23028">
    <property type="entry name" value="ACETYLTRANSFERASE"/>
    <property type="match status" value="1"/>
</dbReference>
<protein>
    <recommendedName>
        <fullName evidence="2">Acyltransferase 3 domain-containing protein</fullName>
    </recommendedName>
</protein>
<evidence type="ECO:0000259" key="2">
    <source>
        <dbReference type="Pfam" id="PF01757"/>
    </source>
</evidence>
<gene>
    <name evidence="3" type="ORF">C3Y92_12440</name>
</gene>
<dbReference type="InterPro" id="IPR002656">
    <property type="entry name" value="Acyl_transf_3_dom"/>
</dbReference>
<reference evidence="3 4" key="1">
    <citation type="submission" date="2018-02" db="EMBL/GenBank/DDBJ databases">
        <title>Genome sequence of Desulfovibrio carbinolicus DSM 3852.</title>
        <authorList>
            <person name="Wilbanks E."/>
            <person name="Skennerton C.T."/>
            <person name="Orphan V.J."/>
        </authorList>
    </citation>
    <scope>NUCLEOTIDE SEQUENCE [LARGE SCALE GENOMIC DNA]</scope>
    <source>
        <strain evidence="3 4">DSM 3852</strain>
    </source>
</reference>
<evidence type="ECO:0000313" key="3">
    <source>
        <dbReference type="EMBL" id="QAZ67988.1"/>
    </source>
</evidence>
<feature type="domain" description="Acyltransferase 3" evidence="2">
    <location>
        <begin position="35"/>
        <end position="352"/>
    </location>
</feature>
<dbReference type="KEGG" id="dcb:C3Y92_12440"/>
<dbReference type="GO" id="GO:0016020">
    <property type="term" value="C:membrane"/>
    <property type="evidence" value="ECO:0007669"/>
    <property type="project" value="TreeGrafter"/>
</dbReference>
<dbReference type="PANTHER" id="PTHR23028:SF131">
    <property type="entry name" value="BLR2367 PROTEIN"/>
    <property type="match status" value="1"/>
</dbReference>
<feature type="transmembrane region" description="Helical" evidence="1">
    <location>
        <begin position="181"/>
        <end position="202"/>
    </location>
</feature>
<feature type="transmembrane region" description="Helical" evidence="1">
    <location>
        <begin position="208"/>
        <end position="225"/>
    </location>
</feature>
<dbReference type="AlphaFoldDB" id="A0A4P6HRQ1"/>
<dbReference type="GO" id="GO:0016747">
    <property type="term" value="F:acyltransferase activity, transferring groups other than amino-acyl groups"/>
    <property type="evidence" value="ECO:0007669"/>
    <property type="project" value="InterPro"/>
</dbReference>
<feature type="transmembrane region" description="Helical" evidence="1">
    <location>
        <begin position="337"/>
        <end position="362"/>
    </location>
</feature>
<feature type="transmembrane region" description="Helical" evidence="1">
    <location>
        <begin position="154"/>
        <end position="174"/>
    </location>
</feature>
<feature type="transmembrane region" description="Helical" evidence="1">
    <location>
        <begin position="71"/>
        <end position="96"/>
    </location>
</feature>
<dbReference type="Proteomes" id="UP000293296">
    <property type="component" value="Chromosome"/>
</dbReference>
<proteinExistence type="predicted"/>
<feature type="transmembrane region" description="Helical" evidence="1">
    <location>
        <begin position="40"/>
        <end position="59"/>
    </location>
</feature>
<dbReference type="EMBL" id="CP026538">
    <property type="protein sequence ID" value="QAZ67988.1"/>
    <property type="molecule type" value="Genomic_DNA"/>
</dbReference>
<feature type="transmembrane region" description="Helical" evidence="1">
    <location>
        <begin position="275"/>
        <end position="295"/>
    </location>
</feature>
<evidence type="ECO:0000256" key="1">
    <source>
        <dbReference type="SAM" id="Phobius"/>
    </source>
</evidence>
<sequence>MTQLKNSAPASFAASGRRLGDWLAETFLLRGARIPALDGIRGWAILMVFNVHFFARYQPKFYFTEPGGAPWTALTIVHAGSFGVDLFFFLSGLLVYKSLMAKPVGALRFLYDRYRRLLPVIVFVTLYVAADTPPRRLFDNLFFLNIFNEPPIHFFTWPLVYEMYFYVLCAAVFIGCRRLRFVSGWPFFFALVAALVVCEFEVRFRISFSRFLGFFWGVALARLLAVEAGRRALAALPSWTWAVGLGLLLYCRWLWGSGWFMAAGGNEHLKNLLFFSAVNASLFLVTASVMTRASILSRLFSSTPLRFLGIISYSLFMTHMLALQITQNLVGIPVTNVWSMLANHAVTVLAATGLAMFSFYYLERPYFLRPASPKQAPPR</sequence>
<name>A0A4P6HRQ1_9BACT</name>
<dbReference type="Pfam" id="PF01757">
    <property type="entry name" value="Acyl_transf_3"/>
    <property type="match status" value="1"/>
</dbReference>
<keyword evidence="1" id="KW-1133">Transmembrane helix</keyword>
<feature type="transmembrane region" description="Helical" evidence="1">
    <location>
        <begin position="307"/>
        <end position="325"/>
    </location>
</feature>
<organism evidence="3 4">
    <name type="scientific">Solidesulfovibrio carbinolicus</name>
    <dbReference type="NCBI Taxonomy" id="296842"/>
    <lineage>
        <taxon>Bacteria</taxon>
        <taxon>Pseudomonadati</taxon>
        <taxon>Thermodesulfobacteriota</taxon>
        <taxon>Desulfovibrionia</taxon>
        <taxon>Desulfovibrionales</taxon>
        <taxon>Desulfovibrionaceae</taxon>
        <taxon>Solidesulfovibrio</taxon>
    </lineage>
</organism>
<keyword evidence="1" id="KW-0472">Membrane</keyword>
<feature type="transmembrane region" description="Helical" evidence="1">
    <location>
        <begin position="117"/>
        <end position="134"/>
    </location>
</feature>
<evidence type="ECO:0000313" key="4">
    <source>
        <dbReference type="Proteomes" id="UP000293296"/>
    </source>
</evidence>
<accession>A0A4P6HRQ1</accession>
<feature type="transmembrane region" description="Helical" evidence="1">
    <location>
        <begin position="232"/>
        <end position="255"/>
    </location>
</feature>